<gene>
    <name evidence="4" type="primary">LOC101404471</name>
</gene>
<evidence type="ECO:0000313" key="4">
    <source>
        <dbReference type="RefSeq" id="XP_014645465.1"/>
    </source>
</evidence>
<evidence type="ECO:0000256" key="1">
    <source>
        <dbReference type="SAM" id="MobiDB-lite"/>
    </source>
</evidence>
<sequence>MSTENDQSSGETSSSYPPTLSERSTQTFSSEEEDTEGDEESSKEESPFPEEEEYLEESEYLDEEEYLKGKEFLYEKEFLKEEKDLQKEKCLEDKEYLYEKLPGEEFKVASSSQSLPDLNARSPVAGPSWASIFFAVPPSISEPAGESPHYDTTPSTSFVKHDREFLAWQDQGTQTEWTYESKSASLKSRLKKEQESSTTMLKSDSEGHIIPEGPQEEENAVEFVSKESFWDSILNEHTDRLEIENFSDNLLNSSYRAVFRAVINEMAARNELEEDIDIPLTGHLESETRRKLGILLKKNFEKYRETISWILKKREYLLNPKAAGTYTFTFSLSSQPPPVEEPLIAKEVKKPRRRVRRKKKLEIDTEWVQSKTKVHEGDGKLILYPSGTVFQILFPDGSGQLHYPSGNLAMLILSTKESKFTYIILEDSKEKDVRALINNSGHATFYDENREIWLSLSHTLGYYFPKGKCQKAWNWWNLNLHVHAPPVQSISLKINQYIRVQIKSQDNIVFHFTHQKKHICMNLGTKYKFIVPEVLSEMKEKAILEVEFSSTAQKIQFLLGKMSRILNFLTASDLENFIKAAKIFLADMSLRKESCL</sequence>
<dbReference type="PANTHER" id="PTHR23093:SF17">
    <property type="entry name" value="GLUTAMATE-RICH PROTEIN 6B"/>
    <property type="match status" value="1"/>
</dbReference>
<reference evidence="4" key="1">
    <citation type="submission" date="2025-08" db="UniProtKB">
        <authorList>
            <consortium name="RefSeq"/>
        </authorList>
    </citation>
    <scope>IDENTIFICATION</scope>
</reference>
<feature type="region of interest" description="Disordered" evidence="1">
    <location>
        <begin position="1"/>
        <end position="62"/>
    </location>
</feature>
<dbReference type="RefSeq" id="XP_014645465.1">
    <property type="nucleotide sequence ID" value="XM_014789979.1"/>
</dbReference>
<feature type="compositionally biased region" description="Polar residues" evidence="1">
    <location>
        <begin position="1"/>
        <end position="28"/>
    </location>
</feature>
<feature type="region of interest" description="Disordered" evidence="1">
    <location>
        <begin position="193"/>
        <end position="212"/>
    </location>
</feature>
<dbReference type="Pfam" id="PF14977">
    <property type="entry name" value="FAM194"/>
    <property type="match status" value="1"/>
</dbReference>
<proteinExistence type="predicted"/>
<evidence type="ECO:0000313" key="3">
    <source>
        <dbReference type="Proteomes" id="UP000694910"/>
    </source>
</evidence>
<keyword evidence="3" id="KW-1185">Reference proteome</keyword>
<dbReference type="Proteomes" id="UP000694910">
    <property type="component" value="Unplaced"/>
</dbReference>
<feature type="compositionally biased region" description="Acidic residues" evidence="1">
    <location>
        <begin position="30"/>
        <end position="62"/>
    </location>
</feature>
<organism evidence="3 4">
    <name type="scientific">Ceratotherium simum simum</name>
    <name type="common">Southern white rhinoceros</name>
    <dbReference type="NCBI Taxonomy" id="73337"/>
    <lineage>
        <taxon>Eukaryota</taxon>
        <taxon>Metazoa</taxon>
        <taxon>Chordata</taxon>
        <taxon>Craniata</taxon>
        <taxon>Vertebrata</taxon>
        <taxon>Euteleostomi</taxon>
        <taxon>Mammalia</taxon>
        <taxon>Eutheria</taxon>
        <taxon>Laurasiatheria</taxon>
        <taxon>Perissodactyla</taxon>
        <taxon>Rhinocerotidae</taxon>
        <taxon>Ceratotherium</taxon>
    </lineage>
</organism>
<protein>
    <submittedName>
        <fullName evidence="4">Glutamate-rich protein 6B</fullName>
    </submittedName>
</protein>
<dbReference type="GeneID" id="101404471"/>
<dbReference type="InterPro" id="IPR029281">
    <property type="entry name" value="FAM194_C"/>
</dbReference>
<accession>A0ABM1D0Y4</accession>
<dbReference type="PANTHER" id="PTHR23093">
    <property type="entry name" value="SIMILAR TO CHROMOSOME 3 OPEN READING FRAME 20"/>
    <property type="match status" value="1"/>
</dbReference>
<feature type="domain" description="FAM194 C-terminal" evidence="2">
    <location>
        <begin position="378"/>
        <end position="577"/>
    </location>
</feature>
<name>A0ABM1D0Y4_CERSS</name>
<evidence type="ECO:0000259" key="2">
    <source>
        <dbReference type="Pfam" id="PF14977"/>
    </source>
</evidence>